<keyword evidence="2" id="KW-1185">Reference proteome</keyword>
<comment type="caution">
    <text evidence="1">The sequence shown here is derived from an EMBL/GenBank/DDBJ whole genome shotgun (WGS) entry which is preliminary data.</text>
</comment>
<organism evidence="1 2">
    <name type="scientific">Necator americanus</name>
    <name type="common">Human hookworm</name>
    <dbReference type="NCBI Taxonomy" id="51031"/>
    <lineage>
        <taxon>Eukaryota</taxon>
        <taxon>Metazoa</taxon>
        <taxon>Ecdysozoa</taxon>
        <taxon>Nematoda</taxon>
        <taxon>Chromadorea</taxon>
        <taxon>Rhabditida</taxon>
        <taxon>Rhabditina</taxon>
        <taxon>Rhabditomorpha</taxon>
        <taxon>Strongyloidea</taxon>
        <taxon>Ancylostomatidae</taxon>
        <taxon>Bunostominae</taxon>
        <taxon>Necator</taxon>
    </lineage>
</organism>
<accession>A0ABR1D746</accession>
<gene>
    <name evidence="1" type="primary">Necator_chrIII.g13027</name>
    <name evidence="1" type="ORF">RB195_012260</name>
</gene>
<protein>
    <submittedName>
        <fullName evidence="1">Uncharacterized protein</fullName>
    </submittedName>
</protein>
<evidence type="ECO:0000313" key="2">
    <source>
        <dbReference type="Proteomes" id="UP001303046"/>
    </source>
</evidence>
<dbReference type="EMBL" id="JAVFWL010000003">
    <property type="protein sequence ID" value="KAK6746035.1"/>
    <property type="molecule type" value="Genomic_DNA"/>
</dbReference>
<evidence type="ECO:0000313" key="1">
    <source>
        <dbReference type="EMBL" id="KAK6746035.1"/>
    </source>
</evidence>
<reference evidence="1 2" key="1">
    <citation type="submission" date="2023-08" db="EMBL/GenBank/DDBJ databases">
        <title>A Necator americanus chromosomal reference genome.</title>
        <authorList>
            <person name="Ilik V."/>
            <person name="Petrzelkova K.J."/>
            <person name="Pardy F."/>
            <person name="Fuh T."/>
            <person name="Niatou-Singa F.S."/>
            <person name="Gouil Q."/>
            <person name="Baker L."/>
            <person name="Ritchie M.E."/>
            <person name="Jex A.R."/>
            <person name="Gazzola D."/>
            <person name="Li H."/>
            <person name="Toshio Fujiwara R."/>
            <person name="Zhan B."/>
            <person name="Aroian R.V."/>
            <person name="Pafco B."/>
            <person name="Schwarz E.M."/>
        </authorList>
    </citation>
    <scope>NUCLEOTIDE SEQUENCE [LARGE SCALE GENOMIC DNA]</scope>
    <source>
        <strain evidence="1 2">Aroian</strain>
        <tissue evidence="1">Whole animal</tissue>
    </source>
</reference>
<proteinExistence type="predicted"/>
<dbReference type="Proteomes" id="UP001303046">
    <property type="component" value="Unassembled WGS sequence"/>
</dbReference>
<name>A0ABR1D746_NECAM</name>
<sequence>MGHRRVAKNCGVGSQRDVGGVDLDSVVTATVAAAHDPPPLPPPPPAEASAIIIIIIAAHLHNKQYDPHANKRKLKQYRGRLSPRVEHWRKPYEELRRGDAVSEF</sequence>